<comment type="function">
    <text evidence="2">Acts as a co-chaperone for HSP90.</text>
</comment>
<protein>
    <recommendedName>
        <fullName evidence="2">Co-chaperone protein p23</fullName>
    </recommendedName>
</protein>
<dbReference type="GO" id="GO:0006457">
    <property type="term" value="P:protein folding"/>
    <property type="evidence" value="ECO:0007669"/>
    <property type="project" value="TreeGrafter"/>
</dbReference>
<dbReference type="OrthoDB" id="1564555at2759"/>
<evidence type="ECO:0000313" key="6">
    <source>
        <dbReference type="Proteomes" id="UP000604825"/>
    </source>
</evidence>
<evidence type="ECO:0000256" key="3">
    <source>
        <dbReference type="SAM" id="MobiDB-lite"/>
    </source>
</evidence>
<dbReference type="PROSITE" id="PS51203">
    <property type="entry name" value="CS"/>
    <property type="match status" value="1"/>
</dbReference>
<dbReference type="GO" id="GO:0051087">
    <property type="term" value="F:protein-folding chaperone binding"/>
    <property type="evidence" value="ECO:0007669"/>
    <property type="project" value="TreeGrafter"/>
</dbReference>
<dbReference type="InterPro" id="IPR007052">
    <property type="entry name" value="CS_dom"/>
</dbReference>
<keyword evidence="2" id="KW-0143">Chaperone</keyword>
<dbReference type="GO" id="GO:0005829">
    <property type="term" value="C:cytosol"/>
    <property type="evidence" value="ECO:0007669"/>
    <property type="project" value="TreeGrafter"/>
</dbReference>
<feature type="compositionally biased region" description="Basic and acidic residues" evidence="3">
    <location>
        <begin position="304"/>
        <end position="314"/>
    </location>
</feature>
<name>A0A811Q2H6_9POAL</name>
<feature type="domain" description="CS" evidence="4">
    <location>
        <begin position="220"/>
        <end position="322"/>
    </location>
</feature>
<dbReference type="GO" id="GO:0051879">
    <property type="term" value="F:Hsp90 protein binding"/>
    <property type="evidence" value="ECO:0007669"/>
    <property type="project" value="UniProtKB-UniRule"/>
</dbReference>
<dbReference type="InterPro" id="IPR008978">
    <property type="entry name" value="HSP20-like_chaperone"/>
</dbReference>
<dbReference type="GO" id="GO:0005634">
    <property type="term" value="C:nucleus"/>
    <property type="evidence" value="ECO:0007669"/>
    <property type="project" value="UniProtKB-SubCell"/>
</dbReference>
<organism evidence="5 6">
    <name type="scientific">Miscanthus lutarioriparius</name>
    <dbReference type="NCBI Taxonomy" id="422564"/>
    <lineage>
        <taxon>Eukaryota</taxon>
        <taxon>Viridiplantae</taxon>
        <taxon>Streptophyta</taxon>
        <taxon>Embryophyta</taxon>
        <taxon>Tracheophyta</taxon>
        <taxon>Spermatophyta</taxon>
        <taxon>Magnoliopsida</taxon>
        <taxon>Liliopsida</taxon>
        <taxon>Poales</taxon>
        <taxon>Poaceae</taxon>
        <taxon>PACMAD clade</taxon>
        <taxon>Panicoideae</taxon>
        <taxon>Andropogonodae</taxon>
        <taxon>Andropogoneae</taxon>
        <taxon>Saccharinae</taxon>
        <taxon>Miscanthus</taxon>
    </lineage>
</organism>
<proteinExistence type="inferred from homology"/>
<evidence type="ECO:0000256" key="2">
    <source>
        <dbReference type="RuleBase" id="RU369032"/>
    </source>
</evidence>
<comment type="subcellular location">
    <subcellularLocation>
        <location evidence="2">Cytoplasm</location>
    </subcellularLocation>
    <subcellularLocation>
        <location evidence="2">Nucleus</location>
    </subcellularLocation>
</comment>
<dbReference type="AlphaFoldDB" id="A0A811Q2H6"/>
<dbReference type="PANTHER" id="PTHR22932:SF11">
    <property type="entry name" value="CO-CHAPERONE PROTEIN P23"/>
    <property type="match status" value="1"/>
</dbReference>
<gene>
    <name evidence="5" type="ORF">NCGR_LOCUS34066</name>
</gene>
<dbReference type="GO" id="GO:0051131">
    <property type="term" value="P:chaperone-mediated protein complex assembly"/>
    <property type="evidence" value="ECO:0007669"/>
    <property type="project" value="TreeGrafter"/>
</dbReference>
<dbReference type="PANTHER" id="PTHR22932">
    <property type="entry name" value="TELOMERASE-BINDING PROTEIN P23 HSP90 CO-CHAPERONE"/>
    <property type="match status" value="1"/>
</dbReference>
<dbReference type="InterPro" id="IPR045250">
    <property type="entry name" value="p23-like"/>
</dbReference>
<dbReference type="SUPFAM" id="SSF49764">
    <property type="entry name" value="HSP20-like chaperones"/>
    <property type="match status" value="1"/>
</dbReference>
<evidence type="ECO:0000259" key="4">
    <source>
        <dbReference type="PROSITE" id="PS51203"/>
    </source>
</evidence>
<reference evidence="5" key="1">
    <citation type="submission" date="2020-10" db="EMBL/GenBank/DDBJ databases">
        <authorList>
            <person name="Han B."/>
            <person name="Lu T."/>
            <person name="Zhao Q."/>
            <person name="Huang X."/>
            <person name="Zhao Y."/>
        </authorList>
    </citation>
    <scope>NUCLEOTIDE SEQUENCE</scope>
</reference>
<keyword evidence="2" id="KW-0539">Nucleus</keyword>
<sequence length="339" mass="39098">MAMFLLLKEGIRLGLHLHPFEVCSDCQLVFNTLWGAHRIDLDDRNADLLKLLKYMRRYYTSLIPEWQQREKMFWVDGLMRVMKLEGPDTNVDLRSLLKKVKSYLSGKPLFKFTQKQGSFNSLIKKIREESRQSSLLDSQQSSPPLDSQQLSPLDLHQRYQSEVEEKDKADILSHIITALRPSKVFIVMKESQSEARSKILKMYEDCRIEETSEDKEKKRSPHPNTKWSQSFDKLFIVVELPEAKDIMLDLKPEGHFHFSAMGADDMPYELDLELFDAINLEKLDIRAAASDLQNDENEVMNEANEVRSEKKANEDVGGSMVEQSKGEEAPTGAAKEEKP</sequence>
<comment type="subunit">
    <text evidence="2">Interacts with HSP90 in an ATP-dependent manner.</text>
</comment>
<comment type="caution">
    <text evidence="5">The sequence shown here is derived from an EMBL/GenBank/DDBJ whole genome shotgun (WGS) entry which is preliminary data.</text>
</comment>
<comment type="similarity">
    <text evidence="1 2">Belongs to the p23/wos2 family.</text>
</comment>
<keyword evidence="2" id="KW-0963">Cytoplasm</keyword>
<accession>A0A811Q2H6</accession>
<feature type="region of interest" description="Disordered" evidence="3">
    <location>
        <begin position="293"/>
        <end position="339"/>
    </location>
</feature>
<dbReference type="Pfam" id="PF04969">
    <property type="entry name" value="CS"/>
    <property type="match status" value="1"/>
</dbReference>
<evidence type="ECO:0000313" key="5">
    <source>
        <dbReference type="EMBL" id="CAD6250272.1"/>
    </source>
</evidence>
<feature type="compositionally biased region" description="Basic and acidic residues" evidence="3">
    <location>
        <begin position="324"/>
        <end position="339"/>
    </location>
</feature>
<dbReference type="Proteomes" id="UP000604825">
    <property type="component" value="Unassembled WGS sequence"/>
</dbReference>
<dbReference type="EMBL" id="CAJGYO010000008">
    <property type="protein sequence ID" value="CAD6250272.1"/>
    <property type="molecule type" value="Genomic_DNA"/>
</dbReference>
<keyword evidence="6" id="KW-1185">Reference proteome</keyword>
<evidence type="ECO:0000256" key="1">
    <source>
        <dbReference type="ARBA" id="ARBA00025733"/>
    </source>
</evidence>
<dbReference type="Gene3D" id="2.60.40.790">
    <property type="match status" value="1"/>
</dbReference>